<feature type="domain" description="MGAT4 conserved region" evidence="4">
    <location>
        <begin position="1"/>
        <end position="246"/>
    </location>
</feature>
<keyword evidence="2" id="KW-0328">Glycosyltransferase</keyword>
<dbReference type="PANTHER" id="PTHR12062:SF9">
    <property type="entry name" value="ALPHA-1,3-MANNOSYL-GLYCOPROTEIN 4-BETA-N-ACETYLGLUCOSAMINYLTRANSFERASE A, ISOFORM A"/>
    <property type="match status" value="1"/>
</dbReference>
<evidence type="ECO:0000256" key="1">
    <source>
        <dbReference type="ARBA" id="ARBA00004922"/>
    </source>
</evidence>
<dbReference type="InterPro" id="IPR057279">
    <property type="entry name" value="MGAT4"/>
</dbReference>
<keyword evidence="3" id="KW-0808">Transferase</keyword>
<evidence type="ECO:0000256" key="2">
    <source>
        <dbReference type="ARBA" id="ARBA00022676"/>
    </source>
</evidence>
<dbReference type="RefSeq" id="XP_013789069.2">
    <property type="nucleotide sequence ID" value="XM_013933615.2"/>
</dbReference>
<evidence type="ECO:0000259" key="5">
    <source>
        <dbReference type="Pfam" id="PF23524"/>
    </source>
</evidence>
<keyword evidence="6" id="KW-1185">Reference proteome</keyword>
<protein>
    <submittedName>
        <fullName evidence="7">Alpha-1,3-mannosyl-glycoprotein 4-beta-N-acetylglucosaminyltransferase B-like</fullName>
    </submittedName>
</protein>
<proteinExistence type="predicted"/>
<dbReference type="PANTHER" id="PTHR12062">
    <property type="entry name" value="N-ACETYLGLUCOSAMINYLTRANSFERASE VI"/>
    <property type="match status" value="1"/>
</dbReference>
<organism evidence="6 7">
    <name type="scientific">Limulus polyphemus</name>
    <name type="common">Atlantic horseshoe crab</name>
    <dbReference type="NCBI Taxonomy" id="6850"/>
    <lineage>
        <taxon>Eukaryota</taxon>
        <taxon>Metazoa</taxon>
        <taxon>Ecdysozoa</taxon>
        <taxon>Arthropoda</taxon>
        <taxon>Chelicerata</taxon>
        <taxon>Merostomata</taxon>
        <taxon>Xiphosura</taxon>
        <taxon>Limulidae</taxon>
        <taxon>Limulus</taxon>
    </lineage>
</organism>
<evidence type="ECO:0000313" key="7">
    <source>
        <dbReference type="RefSeq" id="XP_013789069.2"/>
    </source>
</evidence>
<feature type="domain" description="MGAT4 A/B/C C-terminal" evidence="5">
    <location>
        <begin position="260"/>
        <end position="390"/>
    </location>
</feature>
<reference evidence="7" key="1">
    <citation type="submission" date="2025-08" db="UniProtKB">
        <authorList>
            <consortium name="RefSeq"/>
        </authorList>
    </citation>
    <scope>IDENTIFICATION</scope>
    <source>
        <tissue evidence="7">Muscle</tissue>
    </source>
</reference>
<dbReference type="InterPro" id="IPR056576">
    <property type="entry name" value="MGAT4_A/B/C_C"/>
</dbReference>
<dbReference type="GeneID" id="106472945"/>
<dbReference type="Pfam" id="PF23524">
    <property type="entry name" value="MGAT4A_C"/>
    <property type="match status" value="1"/>
</dbReference>
<dbReference type="InterPro" id="IPR006759">
    <property type="entry name" value="Glyco_transf_54"/>
</dbReference>
<dbReference type="Pfam" id="PF04666">
    <property type="entry name" value="MGAT4_cons"/>
    <property type="match status" value="1"/>
</dbReference>
<sequence length="407" mass="46988">MVLGIPTVKREVQSYLMSTLQNLIENMSPAEKKDSIIIVFIAETDKDFITRQAVEIETHFQEHIETGLLEIVAPSANFYPDWTKLQQTLGDPPERVKWRTKQNLDFAFLMMYAQAKGTFYVQLEDDILTKPGYVTTMKNFAYKQITNKKDWLILDFCQLGFIGKMFKCVDLSKLVAFFVMFYNDKPVDWLLDNMVQTKVCRFDKDVKECKKQKDAVWLHYKPSLFQHVGTHSSLKGKVQKLKDKQFGKLALHYAHKNPSAELSTTLRSYKTYNLLRAYKGETFFWGLLPQRGDNISFKFMPPIKIEKFLFRSGNPEHPDDKFFNTTVEVLPVNDPSKQLLPKTRDGYYVVGLFKDTTGISEGVVPADFGPISTLRLLVRGDSERWAILSEIFIKPLVMSSPKPGKER</sequence>
<evidence type="ECO:0000256" key="3">
    <source>
        <dbReference type="ARBA" id="ARBA00022679"/>
    </source>
</evidence>
<gene>
    <name evidence="7" type="primary">LOC106472945</name>
</gene>
<comment type="pathway">
    <text evidence="1">Protein modification; protein glycosylation.</text>
</comment>
<dbReference type="Proteomes" id="UP000694941">
    <property type="component" value="Unplaced"/>
</dbReference>
<name>A0ABM1BUR9_LIMPO</name>
<accession>A0ABM1BUR9</accession>
<evidence type="ECO:0000313" key="6">
    <source>
        <dbReference type="Proteomes" id="UP000694941"/>
    </source>
</evidence>
<evidence type="ECO:0000259" key="4">
    <source>
        <dbReference type="Pfam" id="PF04666"/>
    </source>
</evidence>